<keyword evidence="3" id="KW-1185">Reference proteome</keyword>
<keyword evidence="2" id="KW-0808">Transferase</keyword>
<reference evidence="2 3" key="1">
    <citation type="submission" date="2019-03" db="EMBL/GenBank/DDBJ databases">
        <title>Genomic Encyclopedia of Type Strains, Phase IV (KMG-IV): sequencing the most valuable type-strain genomes for metagenomic binning, comparative biology and taxonomic classification.</title>
        <authorList>
            <person name="Goeker M."/>
        </authorList>
    </citation>
    <scope>NUCLEOTIDE SEQUENCE [LARGE SCALE GENOMIC DNA]</scope>
    <source>
        <strain evidence="2 3">DSM 45775</strain>
    </source>
</reference>
<dbReference type="GO" id="GO:0016740">
    <property type="term" value="F:transferase activity"/>
    <property type="evidence" value="ECO:0007669"/>
    <property type="project" value="UniProtKB-KW"/>
</dbReference>
<dbReference type="PROSITE" id="PS51273">
    <property type="entry name" value="GATASE_TYPE_1"/>
    <property type="match status" value="1"/>
</dbReference>
<dbReference type="AlphaFoldDB" id="A0A4R6VDX6"/>
<evidence type="ECO:0000313" key="3">
    <source>
        <dbReference type="Proteomes" id="UP000295705"/>
    </source>
</evidence>
<gene>
    <name evidence="2" type="ORF">EV188_104357</name>
</gene>
<dbReference type="InterPro" id="IPR017926">
    <property type="entry name" value="GATASE"/>
</dbReference>
<protein>
    <submittedName>
        <fullName evidence="2">GMP synthase-like glutamine amidotransferase</fullName>
    </submittedName>
</protein>
<dbReference type="PANTHER" id="PTHR42695:SF5">
    <property type="entry name" value="GLUTAMINE AMIDOTRANSFERASE YLR126C-RELATED"/>
    <property type="match status" value="1"/>
</dbReference>
<dbReference type="CDD" id="cd01741">
    <property type="entry name" value="GATase1_1"/>
    <property type="match status" value="1"/>
</dbReference>
<dbReference type="InterPro" id="IPR044992">
    <property type="entry name" value="ChyE-like"/>
</dbReference>
<evidence type="ECO:0000259" key="1">
    <source>
        <dbReference type="Pfam" id="PF00117"/>
    </source>
</evidence>
<dbReference type="Gene3D" id="3.40.50.880">
    <property type="match status" value="1"/>
</dbReference>
<comment type="caution">
    <text evidence="2">The sequence shown here is derived from an EMBL/GenBank/DDBJ whole genome shotgun (WGS) entry which is preliminary data.</text>
</comment>
<dbReference type="RefSeq" id="WP_133827433.1">
    <property type="nucleotide sequence ID" value="NZ_BAABHR010000002.1"/>
</dbReference>
<sequence length="240" mass="25581">MGAPRMLVIGHDVSLETALVQAGTLVGWAAEHGVEIVPGVAGEGLPAPETLDAVAVLGSAQGAWDDDVPWLADEIAYLHGAVDAGVPLLGFCFGGQLLARVLGGVAHAADGRHENGWREITTAAPEIVSPGPWMEFHFDTFTPPPQAEVLATSERCTQAFRLGAHLGVQFHPEITPAELETWIARWTGTPLEARLPEVGVDQDALRAETAERAEESRAASWVLFDAFAERAGLVRDVMVR</sequence>
<dbReference type="EMBL" id="SNYO01000004">
    <property type="protein sequence ID" value="TDQ58610.1"/>
    <property type="molecule type" value="Genomic_DNA"/>
</dbReference>
<dbReference type="Proteomes" id="UP000295705">
    <property type="component" value="Unassembled WGS sequence"/>
</dbReference>
<proteinExistence type="predicted"/>
<feature type="domain" description="Glutamine amidotransferase" evidence="1">
    <location>
        <begin position="73"/>
        <end position="179"/>
    </location>
</feature>
<evidence type="ECO:0000313" key="2">
    <source>
        <dbReference type="EMBL" id="TDQ58610.1"/>
    </source>
</evidence>
<keyword evidence="2" id="KW-0315">Glutamine amidotransferase</keyword>
<name>A0A4R6VDX6_9PSEU</name>
<dbReference type="InterPro" id="IPR029062">
    <property type="entry name" value="Class_I_gatase-like"/>
</dbReference>
<dbReference type="Pfam" id="PF00117">
    <property type="entry name" value="GATase"/>
    <property type="match status" value="1"/>
</dbReference>
<dbReference type="OrthoDB" id="5196541at2"/>
<accession>A0A4R6VDX6</accession>
<organism evidence="2 3">
    <name type="scientific">Actinomycetospora succinea</name>
    <dbReference type="NCBI Taxonomy" id="663603"/>
    <lineage>
        <taxon>Bacteria</taxon>
        <taxon>Bacillati</taxon>
        <taxon>Actinomycetota</taxon>
        <taxon>Actinomycetes</taxon>
        <taxon>Pseudonocardiales</taxon>
        <taxon>Pseudonocardiaceae</taxon>
        <taxon>Actinomycetospora</taxon>
    </lineage>
</organism>
<dbReference type="GO" id="GO:0005829">
    <property type="term" value="C:cytosol"/>
    <property type="evidence" value="ECO:0007669"/>
    <property type="project" value="TreeGrafter"/>
</dbReference>
<dbReference type="PANTHER" id="PTHR42695">
    <property type="entry name" value="GLUTAMINE AMIDOTRANSFERASE YLR126C-RELATED"/>
    <property type="match status" value="1"/>
</dbReference>
<dbReference type="SUPFAM" id="SSF52317">
    <property type="entry name" value="Class I glutamine amidotransferase-like"/>
    <property type="match status" value="1"/>
</dbReference>